<keyword evidence="5" id="KW-1185">Reference proteome</keyword>
<keyword evidence="4" id="KW-0808">Transferase</keyword>
<dbReference type="PANTHER" id="PTHR23028:SF53">
    <property type="entry name" value="ACYL_TRANSF_3 DOMAIN-CONTAINING PROTEIN"/>
    <property type="match status" value="1"/>
</dbReference>
<dbReference type="PANTHER" id="PTHR23028">
    <property type="entry name" value="ACETYLTRANSFERASE"/>
    <property type="match status" value="1"/>
</dbReference>
<dbReference type="GO" id="GO:0016746">
    <property type="term" value="F:acyltransferase activity"/>
    <property type="evidence" value="ECO:0007669"/>
    <property type="project" value="UniProtKB-KW"/>
</dbReference>
<dbReference type="RefSeq" id="WP_405129380.1">
    <property type="nucleotide sequence ID" value="NZ_JAHWXS010000009.1"/>
</dbReference>
<dbReference type="InterPro" id="IPR050879">
    <property type="entry name" value="Acyltransferase_3"/>
</dbReference>
<dbReference type="InterPro" id="IPR002656">
    <property type="entry name" value="Acyl_transf_3_dom"/>
</dbReference>
<feature type="transmembrane region" description="Helical" evidence="1">
    <location>
        <begin position="350"/>
        <end position="369"/>
    </location>
</feature>
<feature type="transmembrane region" description="Helical" evidence="1">
    <location>
        <begin position="381"/>
        <end position="400"/>
    </location>
</feature>
<feature type="transmembrane region" description="Helical" evidence="1">
    <location>
        <begin position="94"/>
        <end position="113"/>
    </location>
</feature>
<dbReference type="Proteomes" id="UP001621534">
    <property type="component" value="Unassembled WGS sequence"/>
</dbReference>
<gene>
    <name evidence="4" type="ORF">KW869_10075</name>
</gene>
<keyword evidence="4" id="KW-0012">Acyltransferase</keyword>
<accession>A0ABW8NVH4</accession>
<feature type="transmembrane region" description="Helical" evidence="1">
    <location>
        <begin position="53"/>
        <end position="73"/>
    </location>
</feature>
<name>A0ABW8NVH4_9PSED</name>
<feature type="transmembrane region" description="Helical" evidence="1">
    <location>
        <begin position="154"/>
        <end position="174"/>
    </location>
</feature>
<dbReference type="Pfam" id="PF19040">
    <property type="entry name" value="SGNH"/>
    <property type="match status" value="1"/>
</dbReference>
<sequence length="690" mass="76518">MTSAIKPGLGQQVRPESHTVAHLKYRPDIDGLRAIAVLSVVLFHAFPRWLPGGFAGVDVFFVLSGFLIGGILLRSGEAGSLSFADFYSRRIRRIFPALIVVMAATLCFGWFALLAEEFKQLGKHIAGGAGFVSNFVLWSETGYFDSASDFKPLLHLWSLGVEEQFYLIWPVIIWGAYRLRLNVLTITTVLFLASLIANVSLIDHDSAKTFYWPFTRFWEMLAGSLLAWVCMYRKSELDSVIAQVTFSGQNPASRISTSAEVQSLIGLILVVGSILLLSTEHNFPGWYAVAPVLGTCMVIFAGPDAWLNKRILASRPMVLIGLISFPLYLWHWPLLAYARIMEEGETSRNIRIAAVVLSFVLATLTYLLIEKNIRFRKGRAVPVLLAACMTVVGASGYWVFKQDGLPERLAEFNGQLPQLVVESEEFKMDPACRKDHAGVTYCMKTPAWPIDTLVIGDSHSRRLFPGIESHLDKSKRGALLIGEAGCAPFIGVSTAQKGSREKCTSAMNHAFDVAKSPEIKTVFLASRGPLYFTGKGYGEHEAKLNYETLLVNTDQPLSYPAALESGMRATLESLTKSGKNVVFVIDNPELGFPPVSCMDLRRPMRITDGKIRTPCAVPRADYDARSSGYRSMVFKVLKDFPAVKVWDLPSLLCDKEYCYAKKDGTMLYQDGDHLSIAGSSLVSKWLERNL</sequence>
<comment type="caution">
    <text evidence="4">The sequence shown here is derived from an EMBL/GenBank/DDBJ whole genome shotgun (WGS) entry which is preliminary data.</text>
</comment>
<feature type="transmembrane region" description="Helical" evidence="1">
    <location>
        <begin position="318"/>
        <end position="338"/>
    </location>
</feature>
<evidence type="ECO:0000256" key="1">
    <source>
        <dbReference type="SAM" id="Phobius"/>
    </source>
</evidence>
<evidence type="ECO:0000313" key="5">
    <source>
        <dbReference type="Proteomes" id="UP001621534"/>
    </source>
</evidence>
<evidence type="ECO:0000259" key="2">
    <source>
        <dbReference type="Pfam" id="PF01757"/>
    </source>
</evidence>
<reference evidence="4 5" key="1">
    <citation type="journal article" date="2012" name="Plant Soil">
        <title>Screening of plant growth-promoting traits in arsenic-resistant bacteria isolated from the rhizosphere of soybean plants from Argentinean agricultural soil.</title>
        <authorList>
            <person name="Wevar Oller A.L."/>
            <person name="Talano M.A."/>
            <person name="Agostini E."/>
        </authorList>
    </citation>
    <scope>NUCLEOTIDE SEQUENCE [LARGE SCALE GENOMIC DNA]</scope>
    <source>
        <strain evidence="4 5">AW4</strain>
    </source>
</reference>
<proteinExistence type="predicted"/>
<feature type="domain" description="Acyltransferase 3" evidence="2">
    <location>
        <begin position="28"/>
        <end position="365"/>
    </location>
</feature>
<dbReference type="EMBL" id="JAHWXS010000009">
    <property type="protein sequence ID" value="MFK5733875.1"/>
    <property type="molecule type" value="Genomic_DNA"/>
</dbReference>
<keyword evidence="1" id="KW-1133">Transmembrane helix</keyword>
<feature type="transmembrane region" description="Helical" evidence="1">
    <location>
        <begin position="181"/>
        <end position="202"/>
    </location>
</feature>
<dbReference type="Pfam" id="PF01757">
    <property type="entry name" value="Acyl_transf_3"/>
    <property type="match status" value="1"/>
</dbReference>
<dbReference type="InterPro" id="IPR043968">
    <property type="entry name" value="SGNH"/>
</dbReference>
<evidence type="ECO:0000313" key="4">
    <source>
        <dbReference type="EMBL" id="MFK5733875.1"/>
    </source>
</evidence>
<organism evidence="4 5">
    <name type="scientific">Pseudomonas urmiensis</name>
    <dbReference type="NCBI Taxonomy" id="2745493"/>
    <lineage>
        <taxon>Bacteria</taxon>
        <taxon>Pseudomonadati</taxon>
        <taxon>Pseudomonadota</taxon>
        <taxon>Gammaproteobacteria</taxon>
        <taxon>Pseudomonadales</taxon>
        <taxon>Pseudomonadaceae</taxon>
        <taxon>Pseudomonas</taxon>
    </lineage>
</organism>
<feature type="transmembrane region" description="Helical" evidence="1">
    <location>
        <begin position="285"/>
        <end position="306"/>
    </location>
</feature>
<keyword evidence="1" id="KW-0812">Transmembrane</keyword>
<protein>
    <submittedName>
        <fullName evidence="4">Acyltransferase</fullName>
    </submittedName>
</protein>
<keyword evidence="1" id="KW-0472">Membrane</keyword>
<evidence type="ECO:0000259" key="3">
    <source>
        <dbReference type="Pfam" id="PF19040"/>
    </source>
</evidence>
<feature type="domain" description="SGNH" evidence="3">
    <location>
        <begin position="436"/>
        <end position="684"/>
    </location>
</feature>